<dbReference type="GO" id="GO:0015031">
    <property type="term" value="P:protein transport"/>
    <property type="evidence" value="ECO:0007669"/>
    <property type="project" value="UniProtKB-KW"/>
</dbReference>
<keyword evidence="6" id="KW-0653">Protein transport</keyword>
<dbReference type="InterPro" id="IPR024961">
    <property type="entry name" value="T2SS_GspC_N"/>
</dbReference>
<dbReference type="Gene3D" id="2.30.30.830">
    <property type="match status" value="1"/>
</dbReference>
<gene>
    <name evidence="11" type="ORF">ENG63_08745</name>
</gene>
<evidence type="ECO:0000256" key="6">
    <source>
        <dbReference type="ARBA" id="ARBA00022927"/>
    </source>
</evidence>
<sequence length="290" mass="33464">MILKQMLKEHSLFYLNLFLAFFATISFLFLLKDIIRIKWQNSFVLAEPHFTNPNYNQLKLTDYNLIFKNNPFGFQVGELKPFKSIKSIGTKEKNEIIRSFTLLGTVISQNFPSFAIIKNNKTQEQDIFKIGDSVFNAGILKKVFKNKIFIEIDDKEIEICLQDKDLKNIQEIRLINSDFIKKRGNIYILNSKKVEYFLKNPAKIVSGGIFVPYIINGKQNGWILKGIKSDSIYTMLGLKNGDVLVAVNGYPLSNPEAALQTFTAIQQGIERLEIDIIRNGEKKRFIYQIM</sequence>
<evidence type="ECO:0000256" key="1">
    <source>
        <dbReference type="ARBA" id="ARBA00004533"/>
    </source>
</evidence>
<dbReference type="EMBL" id="DRBS01000322">
    <property type="protein sequence ID" value="HDD44929.1"/>
    <property type="molecule type" value="Genomic_DNA"/>
</dbReference>
<feature type="domain" description="Type II secretion system protein GspC N-terminal" evidence="10">
    <location>
        <begin position="99"/>
        <end position="151"/>
    </location>
</feature>
<dbReference type="Gene3D" id="2.30.42.10">
    <property type="match status" value="1"/>
</dbReference>
<dbReference type="GO" id="GO:0005886">
    <property type="term" value="C:plasma membrane"/>
    <property type="evidence" value="ECO:0007669"/>
    <property type="project" value="UniProtKB-SubCell"/>
</dbReference>
<keyword evidence="4" id="KW-0997">Cell inner membrane</keyword>
<comment type="caution">
    <text evidence="11">The sequence shown here is derived from an EMBL/GenBank/DDBJ whole genome shotgun (WGS) entry which is preliminary data.</text>
</comment>
<proteinExistence type="predicted"/>
<keyword evidence="3" id="KW-1003">Cell membrane</keyword>
<dbReference type="InterPro" id="IPR036034">
    <property type="entry name" value="PDZ_sf"/>
</dbReference>
<evidence type="ECO:0000313" key="11">
    <source>
        <dbReference type="EMBL" id="HDD44929.1"/>
    </source>
</evidence>
<dbReference type="Proteomes" id="UP000886289">
    <property type="component" value="Unassembled WGS sequence"/>
</dbReference>
<evidence type="ECO:0000256" key="3">
    <source>
        <dbReference type="ARBA" id="ARBA00022475"/>
    </source>
</evidence>
<protein>
    <recommendedName>
        <fullName evidence="10">Type II secretion system protein GspC N-terminal domain-containing protein</fullName>
    </recommendedName>
</protein>
<name>A0A7C0Y6J9_DESA2</name>
<dbReference type="Pfam" id="PF11356">
    <property type="entry name" value="T2SSC"/>
    <property type="match status" value="1"/>
</dbReference>
<dbReference type="SUPFAM" id="SSF50156">
    <property type="entry name" value="PDZ domain-like"/>
    <property type="match status" value="1"/>
</dbReference>
<evidence type="ECO:0000256" key="2">
    <source>
        <dbReference type="ARBA" id="ARBA00022448"/>
    </source>
</evidence>
<evidence type="ECO:0000256" key="7">
    <source>
        <dbReference type="ARBA" id="ARBA00022989"/>
    </source>
</evidence>
<evidence type="ECO:0000256" key="8">
    <source>
        <dbReference type="ARBA" id="ARBA00023136"/>
    </source>
</evidence>
<keyword evidence="8 9" id="KW-0472">Membrane</keyword>
<dbReference type="AlphaFoldDB" id="A0A7C0Y6J9"/>
<evidence type="ECO:0000256" key="5">
    <source>
        <dbReference type="ARBA" id="ARBA00022692"/>
    </source>
</evidence>
<feature type="transmembrane region" description="Helical" evidence="9">
    <location>
        <begin position="12"/>
        <end position="31"/>
    </location>
</feature>
<reference evidence="11" key="1">
    <citation type="journal article" date="2020" name="mSystems">
        <title>Genome- and Community-Level Interaction Insights into Carbon Utilization and Element Cycling Functions of Hydrothermarchaeota in Hydrothermal Sediment.</title>
        <authorList>
            <person name="Zhou Z."/>
            <person name="Liu Y."/>
            <person name="Xu W."/>
            <person name="Pan J."/>
            <person name="Luo Z.H."/>
            <person name="Li M."/>
        </authorList>
    </citation>
    <scope>NUCLEOTIDE SEQUENCE [LARGE SCALE GENOMIC DNA]</scope>
    <source>
        <strain evidence="11">HyVt-233</strain>
    </source>
</reference>
<evidence type="ECO:0000256" key="9">
    <source>
        <dbReference type="SAM" id="Phobius"/>
    </source>
</evidence>
<comment type="subcellular location">
    <subcellularLocation>
        <location evidence="1">Cell inner membrane</location>
    </subcellularLocation>
</comment>
<keyword evidence="2" id="KW-0813">Transport</keyword>
<accession>A0A7C0Y6J9</accession>
<organism evidence="11">
    <name type="scientific">Desulfofervidus auxilii</name>
    <dbReference type="NCBI Taxonomy" id="1621989"/>
    <lineage>
        <taxon>Bacteria</taxon>
        <taxon>Pseudomonadati</taxon>
        <taxon>Thermodesulfobacteriota</taxon>
        <taxon>Candidatus Desulfofervidia</taxon>
        <taxon>Candidatus Desulfofervidales</taxon>
        <taxon>Candidatus Desulfofervidaceae</taxon>
        <taxon>Candidatus Desulfofervidus</taxon>
    </lineage>
</organism>
<keyword evidence="7 9" id="KW-1133">Transmembrane helix</keyword>
<evidence type="ECO:0000256" key="4">
    <source>
        <dbReference type="ARBA" id="ARBA00022519"/>
    </source>
</evidence>
<keyword evidence="5 9" id="KW-0812">Transmembrane</keyword>
<evidence type="ECO:0000259" key="10">
    <source>
        <dbReference type="Pfam" id="PF11356"/>
    </source>
</evidence>